<reference evidence="2" key="1">
    <citation type="submission" date="2022-11" db="UniProtKB">
        <authorList>
            <consortium name="WormBaseParasite"/>
        </authorList>
    </citation>
    <scope>IDENTIFICATION</scope>
</reference>
<sequence>MKHYFGFVQKVVNAWDIGLVDWAGSSCALFGYLDGTVIFGPSYINFSLSSEKMEFQKLPGSKFNQFLASFNLPSNECSIEPVDASILLRTTSGGTPSKHGDDKKEDNEVKAEDLIFLLYIGAGIVGLFDVILGILIITAIILEKRKEAKERKKELEERLKAQAAVITFEAKKREREKQRKERKEKLEKGLIKPLKHINTESEKVVIQSKPQKIYVPEKQKQQPSENNDSESSNKKKQKRRKRKNEADAATISEKLPSIKPIKKDVKNKSSKKAADASSTQTSQISESQPKQISSAISDKANDKNNLKK</sequence>
<evidence type="ECO:0000313" key="2">
    <source>
        <dbReference type="WBParaSite" id="ES5_v2.g13350.t1"/>
    </source>
</evidence>
<dbReference type="WBParaSite" id="ES5_v2.g13350.t1">
    <property type="protein sequence ID" value="ES5_v2.g13350.t1"/>
    <property type="gene ID" value="ES5_v2.g13350"/>
</dbReference>
<name>A0AC34F8A4_9BILA</name>
<proteinExistence type="predicted"/>
<protein>
    <submittedName>
        <fullName evidence="2">Uncharacterized protein</fullName>
    </submittedName>
</protein>
<organism evidence="1 2">
    <name type="scientific">Panagrolaimus sp. ES5</name>
    <dbReference type="NCBI Taxonomy" id="591445"/>
    <lineage>
        <taxon>Eukaryota</taxon>
        <taxon>Metazoa</taxon>
        <taxon>Ecdysozoa</taxon>
        <taxon>Nematoda</taxon>
        <taxon>Chromadorea</taxon>
        <taxon>Rhabditida</taxon>
        <taxon>Tylenchina</taxon>
        <taxon>Panagrolaimomorpha</taxon>
        <taxon>Panagrolaimoidea</taxon>
        <taxon>Panagrolaimidae</taxon>
        <taxon>Panagrolaimus</taxon>
    </lineage>
</organism>
<dbReference type="Proteomes" id="UP000887579">
    <property type="component" value="Unplaced"/>
</dbReference>
<evidence type="ECO:0000313" key="1">
    <source>
        <dbReference type="Proteomes" id="UP000887579"/>
    </source>
</evidence>
<accession>A0AC34F8A4</accession>